<accession>A0ABU7JU92</accession>
<organism evidence="3 4">
    <name type="scientific">Rhodococcus chondri</name>
    <dbReference type="NCBI Taxonomy" id="3065941"/>
    <lineage>
        <taxon>Bacteria</taxon>
        <taxon>Bacillati</taxon>
        <taxon>Actinomycetota</taxon>
        <taxon>Actinomycetes</taxon>
        <taxon>Mycobacteriales</taxon>
        <taxon>Nocardiaceae</taxon>
        <taxon>Rhodococcus</taxon>
    </lineage>
</organism>
<name>A0ABU7JU92_9NOCA</name>
<dbReference type="RefSeq" id="WP_330152893.1">
    <property type="nucleotide sequence ID" value="NZ_JAUZMZ010000085.1"/>
</dbReference>
<evidence type="ECO:0000256" key="2">
    <source>
        <dbReference type="SAM" id="SignalP"/>
    </source>
</evidence>
<keyword evidence="2" id="KW-0732">Signal</keyword>
<feature type="compositionally biased region" description="Basic and acidic residues" evidence="1">
    <location>
        <begin position="47"/>
        <end position="67"/>
    </location>
</feature>
<dbReference type="EMBL" id="JAUZMZ010000085">
    <property type="protein sequence ID" value="MEE2033489.1"/>
    <property type="molecule type" value="Genomic_DNA"/>
</dbReference>
<evidence type="ECO:0000256" key="1">
    <source>
        <dbReference type="SAM" id="MobiDB-lite"/>
    </source>
</evidence>
<gene>
    <name evidence="3" type="ORF">Q8814_15420</name>
</gene>
<dbReference type="Proteomes" id="UP001331936">
    <property type="component" value="Unassembled WGS sequence"/>
</dbReference>
<feature type="signal peptide" evidence="2">
    <location>
        <begin position="1"/>
        <end position="19"/>
    </location>
</feature>
<sequence length="94" mass="10891">MKIKTALASTFLTTALVFAPVGVATATPSTDSSPPVAAVNHNHHDKHHDGDRHNHGDRNNHWRNDRGHKDYDRWDYNWRSDCFWLGPWLMCMPW</sequence>
<keyword evidence="4" id="KW-1185">Reference proteome</keyword>
<proteinExistence type="predicted"/>
<evidence type="ECO:0000313" key="3">
    <source>
        <dbReference type="EMBL" id="MEE2033489.1"/>
    </source>
</evidence>
<comment type="caution">
    <text evidence="3">The sequence shown here is derived from an EMBL/GenBank/DDBJ whole genome shotgun (WGS) entry which is preliminary data.</text>
</comment>
<reference evidence="3 4" key="1">
    <citation type="submission" date="2023-08" db="EMBL/GenBank/DDBJ databases">
        <authorList>
            <person name="Girao M."/>
            <person name="Carvalho M.F."/>
        </authorList>
    </citation>
    <scope>NUCLEOTIDE SEQUENCE [LARGE SCALE GENOMIC DNA]</scope>
    <source>
        <strain evidence="3 4">CC-R104</strain>
    </source>
</reference>
<feature type="region of interest" description="Disordered" evidence="1">
    <location>
        <begin position="27"/>
        <end position="67"/>
    </location>
</feature>
<evidence type="ECO:0000313" key="4">
    <source>
        <dbReference type="Proteomes" id="UP001331936"/>
    </source>
</evidence>
<feature type="chain" id="PRO_5045176440" evidence="2">
    <location>
        <begin position="20"/>
        <end position="94"/>
    </location>
</feature>
<protein>
    <submittedName>
        <fullName evidence="3">Uncharacterized protein</fullName>
    </submittedName>
</protein>